<protein>
    <recommendedName>
        <fullName evidence="5 7">Glutamyl-tRNA(Gln) amidotransferase subunit D</fullName>
        <shortName evidence="5">Glu-ADT subunit D</shortName>
        <ecNumber evidence="5 7">6.3.5.-</ecNumber>
    </recommendedName>
</protein>
<organism evidence="11 12">
    <name type="scientific">Metallosphaera hakonensis JCM 8857 = DSM 7519</name>
    <dbReference type="NCBI Taxonomy" id="1293036"/>
    <lineage>
        <taxon>Archaea</taxon>
        <taxon>Thermoproteota</taxon>
        <taxon>Thermoprotei</taxon>
        <taxon>Sulfolobales</taxon>
        <taxon>Sulfolobaceae</taxon>
        <taxon>Metallosphaera</taxon>
    </lineage>
</organism>
<gene>
    <name evidence="5" type="primary">gatD</name>
    <name evidence="11" type="ORF">DFR87_10060</name>
</gene>
<reference evidence="11" key="1">
    <citation type="submission" date="2018-05" db="EMBL/GenBank/DDBJ databases">
        <title>Complete Genome Sequences of Extremely Thermoacidophilic, Metal-Mobilizing Type-Strain Members of the Archaeal Family Sulfolobaceae: Acidianus brierleyi DSM-1651T, Acidianus sulfidivorans DSM-18786T, Metallosphaera hakonensis DSM-7519T, and Metallosphaera prunae DSM-10039T.</title>
        <authorList>
            <person name="Counts J.A."/>
            <person name="Kelly R.M."/>
        </authorList>
    </citation>
    <scope>NUCLEOTIDE SEQUENCE [LARGE SCALE GENOMIC DNA]</scope>
    <source>
        <strain evidence="11">HO1-1</strain>
    </source>
</reference>
<dbReference type="InterPro" id="IPR011878">
    <property type="entry name" value="GatD"/>
</dbReference>
<dbReference type="EC" id="6.3.5.-" evidence="5 7"/>
<dbReference type="InterPro" id="IPR037152">
    <property type="entry name" value="L-asparaginase_N_sf"/>
</dbReference>
<proteinExistence type="inferred from homology"/>
<dbReference type="InterPro" id="IPR040918">
    <property type="entry name" value="GatD_N"/>
</dbReference>
<dbReference type="GO" id="GO:0004067">
    <property type="term" value="F:asparaginase activity"/>
    <property type="evidence" value="ECO:0007669"/>
    <property type="project" value="UniProtKB-UniRule"/>
</dbReference>
<dbReference type="GO" id="GO:0016740">
    <property type="term" value="F:transferase activity"/>
    <property type="evidence" value="ECO:0007669"/>
    <property type="project" value="UniProtKB-KW"/>
</dbReference>
<dbReference type="GeneID" id="36835688"/>
<sequence>MLEGYRGRALQLLSSLGIEVGDTVQVYNEKVNVKGLLMPSYSKDDSIIVLKLDNGYNAGFSIEKYKVELIGKSGKTSEALGKQSSSPGKIKIISTGGTIVSKVEYETGAVRPALSTEEIVRFLPEIQEISSISAQVLFSILSENMKPEYWVKIAEAVAKAFNEGSEGVVIAHGTDTMSYTASALAFSLTPLPGPVVMVGSQRSSDRPSSDSGINLASSVLLARDAPFGEVVVNMHGESSDTYTVAHRGVKVRKMHTSRRDAFQSINDLPLAKVLWNEKTVKILRSDYIGKSEEVRLNAKFDDRVFLLKFYPGLKPDIIDILISSGYRGIIVEGTGLGHTSSDFQEAFKRAKEEGVFVGMTSQCLFGRVNMNVYQTGRLLQQSGVVPLSDILPEVALVKLMWSLGQSKDLEEITRIMLKNVAGEYNPRHFLDHFPRWKHE</sequence>
<evidence type="ECO:0000259" key="10">
    <source>
        <dbReference type="Pfam" id="PF18195"/>
    </source>
</evidence>
<dbReference type="Gene3D" id="3.40.50.1170">
    <property type="entry name" value="L-asparaginase, N-terminal domain"/>
    <property type="match status" value="1"/>
</dbReference>
<dbReference type="GO" id="GO:0006520">
    <property type="term" value="P:amino acid metabolic process"/>
    <property type="evidence" value="ECO:0007669"/>
    <property type="project" value="InterPro"/>
</dbReference>
<dbReference type="InterPro" id="IPR036152">
    <property type="entry name" value="Asp/glu_Ase-like_sf"/>
</dbReference>
<dbReference type="OrthoDB" id="371959at2157"/>
<dbReference type="Pfam" id="PF00710">
    <property type="entry name" value="Asparaginase"/>
    <property type="match status" value="1"/>
</dbReference>
<dbReference type="CDD" id="cd08962">
    <property type="entry name" value="GatD"/>
    <property type="match status" value="1"/>
</dbReference>
<dbReference type="Pfam" id="PF17763">
    <property type="entry name" value="Asparaginase_C"/>
    <property type="match status" value="1"/>
</dbReference>
<dbReference type="PIRSF" id="PIRSF001220">
    <property type="entry name" value="L-ASNase_gatD"/>
    <property type="match status" value="1"/>
</dbReference>
<dbReference type="InterPro" id="IPR027473">
    <property type="entry name" value="L-asparaginase_C"/>
</dbReference>
<dbReference type="GO" id="GO:0006450">
    <property type="term" value="P:regulation of translational fidelity"/>
    <property type="evidence" value="ECO:0007669"/>
    <property type="project" value="InterPro"/>
</dbReference>
<dbReference type="HAMAP" id="MF_00586">
    <property type="entry name" value="GatD"/>
    <property type="match status" value="1"/>
</dbReference>
<dbReference type="PANTHER" id="PTHR11707">
    <property type="entry name" value="L-ASPARAGINASE"/>
    <property type="match status" value="1"/>
</dbReference>
<dbReference type="SUPFAM" id="SSF53774">
    <property type="entry name" value="Glutaminase/Asparaginase"/>
    <property type="match status" value="1"/>
</dbReference>
<feature type="active site" evidence="5 6">
    <location>
        <position position="174"/>
    </location>
</feature>
<dbReference type="RefSeq" id="WP_110369463.1">
    <property type="nucleotide sequence ID" value="NZ_CP029287.2"/>
</dbReference>
<evidence type="ECO:0000313" key="11">
    <source>
        <dbReference type="EMBL" id="AWR99971.1"/>
    </source>
</evidence>
<dbReference type="EMBL" id="CP029287">
    <property type="protein sequence ID" value="AWR99971.1"/>
    <property type="molecule type" value="Genomic_DNA"/>
</dbReference>
<comment type="function">
    <text evidence="5 7">Allows the formation of correctly charged Gln-tRNA(Gln) through the transamidation of misacylated Glu-tRNA(Gln) in organisms which lack glutaminyl-tRNA synthetase. The reaction takes place in the presence of glutamine and ATP through an activated gamma-phospho-Glu-tRNA(Gln). The GatDE system is specific for glutamate and does not act on aspartate.</text>
</comment>
<evidence type="ECO:0000256" key="2">
    <source>
        <dbReference type="ARBA" id="ARBA00022741"/>
    </source>
</evidence>
<dbReference type="Gene3D" id="3.40.50.40">
    <property type="match status" value="1"/>
</dbReference>
<evidence type="ECO:0000256" key="6">
    <source>
        <dbReference type="PROSITE-ProRule" id="PRU10100"/>
    </source>
</evidence>
<dbReference type="InterPro" id="IPR006034">
    <property type="entry name" value="Asparaginase/glutaminase-like"/>
</dbReference>
<evidence type="ECO:0000259" key="9">
    <source>
        <dbReference type="Pfam" id="PF17763"/>
    </source>
</evidence>
<dbReference type="GO" id="GO:0050567">
    <property type="term" value="F:glutaminyl-tRNA synthase (glutamine-hydrolyzing) activity"/>
    <property type="evidence" value="ECO:0007669"/>
    <property type="project" value="UniProtKB-UniRule"/>
</dbReference>
<dbReference type="KEGG" id="mhk:DFR87_10060"/>
<evidence type="ECO:0000259" key="8">
    <source>
        <dbReference type="Pfam" id="PF00710"/>
    </source>
</evidence>
<dbReference type="PROSITE" id="PS51732">
    <property type="entry name" value="ASN_GLN_ASE_3"/>
    <property type="match status" value="1"/>
</dbReference>
<dbReference type="InterPro" id="IPR027474">
    <property type="entry name" value="L-asparaginase_N"/>
</dbReference>
<evidence type="ECO:0000256" key="1">
    <source>
        <dbReference type="ARBA" id="ARBA00022598"/>
    </source>
</evidence>
<feature type="domain" description="L-asparaginase N-terminal" evidence="8">
    <location>
        <begin position="89"/>
        <end position="283"/>
    </location>
</feature>
<keyword evidence="3 5" id="KW-0067">ATP-binding</keyword>
<comment type="similarity">
    <text evidence="5 7">Belongs to the asparaginase 1 family. GatD subfamily.</text>
</comment>
<dbReference type="AlphaFoldDB" id="A0A2U9IV57"/>
<evidence type="ECO:0000256" key="5">
    <source>
        <dbReference type="HAMAP-Rule" id="MF_00586"/>
    </source>
</evidence>
<evidence type="ECO:0000256" key="7">
    <source>
        <dbReference type="RuleBase" id="RU004457"/>
    </source>
</evidence>
<dbReference type="Gene3D" id="2.30.30.520">
    <property type="match status" value="1"/>
</dbReference>
<keyword evidence="4 5" id="KW-0648">Protein biosynthesis</keyword>
<feature type="active site" evidence="5">
    <location>
        <position position="175"/>
    </location>
</feature>
<keyword evidence="12" id="KW-1185">Reference proteome</keyword>
<dbReference type="PROSITE" id="PS00917">
    <property type="entry name" value="ASN_GLN_ASE_2"/>
    <property type="match status" value="1"/>
</dbReference>
<dbReference type="GO" id="GO:0006412">
    <property type="term" value="P:translation"/>
    <property type="evidence" value="ECO:0007669"/>
    <property type="project" value="UniProtKB-UniRule"/>
</dbReference>
<dbReference type="Pfam" id="PF18195">
    <property type="entry name" value="GatD_N"/>
    <property type="match status" value="1"/>
</dbReference>
<dbReference type="GO" id="GO:0005524">
    <property type="term" value="F:ATP binding"/>
    <property type="evidence" value="ECO:0007669"/>
    <property type="project" value="UniProtKB-KW"/>
</dbReference>
<dbReference type="InterPro" id="IPR027475">
    <property type="entry name" value="Asparaginase/glutaminase_AS2"/>
</dbReference>
<dbReference type="PRINTS" id="PR00139">
    <property type="entry name" value="ASNGLNASE"/>
</dbReference>
<comment type="catalytic activity">
    <reaction evidence="5 7">
        <text>L-glutamyl-tRNA(Gln) + L-glutamine + ATP + H2O = L-glutaminyl-tRNA(Gln) + L-glutamate + ADP + phosphate + H(+)</text>
        <dbReference type="Rhea" id="RHEA:17521"/>
        <dbReference type="Rhea" id="RHEA-COMP:9681"/>
        <dbReference type="Rhea" id="RHEA-COMP:9684"/>
        <dbReference type="ChEBI" id="CHEBI:15377"/>
        <dbReference type="ChEBI" id="CHEBI:15378"/>
        <dbReference type="ChEBI" id="CHEBI:29985"/>
        <dbReference type="ChEBI" id="CHEBI:30616"/>
        <dbReference type="ChEBI" id="CHEBI:43474"/>
        <dbReference type="ChEBI" id="CHEBI:58359"/>
        <dbReference type="ChEBI" id="CHEBI:78520"/>
        <dbReference type="ChEBI" id="CHEBI:78521"/>
        <dbReference type="ChEBI" id="CHEBI:456216"/>
    </reaction>
</comment>
<dbReference type="NCBIfam" id="TIGR00519">
    <property type="entry name" value="asnASE_I"/>
    <property type="match status" value="1"/>
</dbReference>
<dbReference type="PANTHER" id="PTHR11707:SF28">
    <property type="entry name" value="60 KDA LYSOPHOSPHOLIPASE"/>
    <property type="match status" value="1"/>
</dbReference>
<feature type="active site" evidence="5">
    <location>
        <position position="98"/>
    </location>
</feature>
<dbReference type="NCBIfam" id="NF003217">
    <property type="entry name" value="PRK04183.1"/>
    <property type="match status" value="1"/>
</dbReference>
<dbReference type="NCBIfam" id="TIGR02153">
    <property type="entry name" value="gatD_arch"/>
    <property type="match status" value="1"/>
</dbReference>
<evidence type="ECO:0000313" key="12">
    <source>
        <dbReference type="Proteomes" id="UP000247586"/>
    </source>
</evidence>
<feature type="domain" description="GatD N-terminal" evidence="10">
    <location>
        <begin position="18"/>
        <end position="70"/>
    </location>
</feature>
<keyword evidence="1 5" id="KW-0436">Ligase</keyword>
<dbReference type="SUPFAM" id="SSF141300">
    <property type="entry name" value="GatD N-terminal domain-like"/>
    <property type="match status" value="1"/>
</dbReference>
<feature type="active site" evidence="5">
    <location>
        <position position="253"/>
    </location>
</feature>
<evidence type="ECO:0000256" key="4">
    <source>
        <dbReference type="ARBA" id="ARBA00022917"/>
    </source>
</evidence>
<keyword evidence="11" id="KW-0808">Transferase</keyword>
<accession>A0A2U9IV57</accession>
<dbReference type="STRING" id="1293036.GCA_001315825_00604"/>
<name>A0A2U9IV57_9CREN</name>
<dbReference type="InterPro" id="IPR040919">
    <property type="entry name" value="Asparaginase_C"/>
</dbReference>
<evidence type="ECO:0000256" key="3">
    <source>
        <dbReference type="ARBA" id="ARBA00022840"/>
    </source>
</evidence>
<dbReference type="InterPro" id="IPR006033">
    <property type="entry name" value="AsnA_fam"/>
</dbReference>
<dbReference type="SMART" id="SM00870">
    <property type="entry name" value="Asparaginase"/>
    <property type="match status" value="1"/>
</dbReference>
<keyword evidence="2 5" id="KW-0547">Nucleotide-binding</keyword>
<dbReference type="PIRSF" id="PIRSF500175">
    <property type="entry name" value="Glu_ADT_D"/>
    <property type="match status" value="1"/>
</dbReference>
<dbReference type="InterPro" id="IPR037222">
    <property type="entry name" value="GatD_N_sf"/>
</dbReference>
<comment type="subunit">
    <text evidence="5 7">Heterodimer of GatD and GatE.</text>
</comment>
<dbReference type="Proteomes" id="UP000247586">
    <property type="component" value="Chromosome"/>
</dbReference>
<feature type="domain" description="Asparaginase/glutaminase C-terminal" evidence="9">
    <location>
        <begin position="303"/>
        <end position="416"/>
    </location>
</feature>